<feature type="compositionally biased region" description="Basic and acidic residues" evidence="1">
    <location>
        <begin position="302"/>
        <end position="316"/>
    </location>
</feature>
<feature type="compositionally biased region" description="Basic and acidic residues" evidence="1">
    <location>
        <begin position="802"/>
        <end position="814"/>
    </location>
</feature>
<sequence length="888" mass="99303">MQQVNPLVDQAMERMYQDYLKKVQQQRWERQQREQINKAREQAWKNTLNVGISPEKEKKQADPSVGAKPNQQEIFKKEPHPMQKYQAKEPKENKPARPVSAVVRNKQPDVKAAGRPVSANDANRAPPAAQPANLAMDAAKQGVMERAQAAGAAERARILEEFWLRKKEAQRNRVRGHNFNALPDHFPPANGPQQKDVARKDAQEKKENVLIPGDPRFDPEARKKKIADLKAQAEERAAMLRAQLEERKKAILQRINKEGKDKLEKENLKKDPDKRPLPALANYQRPAALKQVGATQLFRSNSEGDIRKMTEEDKSEPLAPPRKAWDNIPFQPRILPLEVTASAMEATSNEDAVLKPGNEAAAHRKQWGKPHVTQIISALGNAKLQTATTTIGPDEPDAPKKAHLPVVTPSSGNGHGSAMGATVTVQKPSTPSHLGATVVKSPTSDSPKTIIARRDKIDENKEGDDGVEGHATITISGNADEDTKKPVVGMETILEGTSEGEKDSQTINSDESGNISLEEVETITDHKEEPKAEEKLAPKSPVKAWGEVKASPPTENSATEELSPPVNPALSASRAAYQEFLNDSRKKRDEKNNKEVLFERVEQKGDKEERNSEELEIQDLSFDESSFHTADGSPNKSMRAAELQTGIYDTNFTRLKTCSLPDLRMLFEAAAATGHVESLEAQLLKDEKDAEEDGDEGDADSDYGDDDELDEVDAEEIVTIEDDGDDEEEEEELNFESEEEEEEEERGEESEEFEDMLNSMRDVLVRTEGEDKDAVAFERSSSELSNLNEDWDSGDDDDEEDAAKKAEREKKRQEEDESLFQLVLEQELGFDKFLRVYRYLQAVQENEDDSAEIESTSEISELLGDKEHLYPKILYLVIADSAYSEDNQ</sequence>
<keyword evidence="3" id="KW-1185">Reference proteome</keyword>
<feature type="compositionally biased region" description="Basic and acidic residues" evidence="1">
    <location>
        <begin position="74"/>
        <end position="95"/>
    </location>
</feature>
<evidence type="ECO:0000256" key="1">
    <source>
        <dbReference type="SAM" id="MobiDB-lite"/>
    </source>
</evidence>
<name>A0AAD9QVA5_ACRCE</name>
<protein>
    <submittedName>
        <fullName evidence="2">Serine/threonine-protein kinase Nek1</fullName>
    </submittedName>
</protein>
<gene>
    <name evidence="2" type="ORF">P5673_007957</name>
</gene>
<dbReference type="AlphaFoldDB" id="A0AAD9QVA5"/>
<reference evidence="2" key="2">
    <citation type="journal article" date="2023" name="Science">
        <title>Genomic signatures of disease resistance in endangered staghorn corals.</title>
        <authorList>
            <person name="Vollmer S.V."/>
            <person name="Selwyn J.D."/>
            <person name="Despard B.A."/>
            <person name="Roesel C.L."/>
        </authorList>
    </citation>
    <scope>NUCLEOTIDE SEQUENCE</scope>
    <source>
        <strain evidence="2">K2</strain>
    </source>
</reference>
<feature type="compositionally biased region" description="Basic and acidic residues" evidence="1">
    <location>
        <begin position="196"/>
        <end position="208"/>
    </location>
</feature>
<feature type="compositionally biased region" description="Basic and acidic residues" evidence="1">
    <location>
        <begin position="582"/>
        <end position="613"/>
    </location>
</feature>
<dbReference type="GO" id="GO:0016301">
    <property type="term" value="F:kinase activity"/>
    <property type="evidence" value="ECO:0007669"/>
    <property type="project" value="UniProtKB-KW"/>
</dbReference>
<evidence type="ECO:0000313" key="3">
    <source>
        <dbReference type="Proteomes" id="UP001249851"/>
    </source>
</evidence>
<feature type="region of interest" description="Disordered" evidence="1">
    <location>
        <begin position="255"/>
        <end position="326"/>
    </location>
</feature>
<feature type="compositionally biased region" description="Acidic residues" evidence="1">
    <location>
        <begin position="689"/>
        <end position="755"/>
    </location>
</feature>
<dbReference type="EMBL" id="JARQWQ010000013">
    <property type="protein sequence ID" value="KAK2568046.1"/>
    <property type="molecule type" value="Genomic_DNA"/>
</dbReference>
<feature type="compositionally biased region" description="Low complexity" evidence="1">
    <location>
        <begin position="119"/>
        <end position="132"/>
    </location>
</feature>
<feature type="compositionally biased region" description="Polar residues" evidence="1">
    <location>
        <begin position="505"/>
        <end position="515"/>
    </location>
</feature>
<accession>A0AAD9QVA5</accession>
<evidence type="ECO:0000313" key="2">
    <source>
        <dbReference type="EMBL" id="KAK2568046.1"/>
    </source>
</evidence>
<comment type="caution">
    <text evidence="2">The sequence shown here is derived from an EMBL/GenBank/DDBJ whole genome shotgun (WGS) entry which is preliminary data.</text>
</comment>
<organism evidence="2 3">
    <name type="scientific">Acropora cervicornis</name>
    <name type="common">Staghorn coral</name>
    <dbReference type="NCBI Taxonomy" id="6130"/>
    <lineage>
        <taxon>Eukaryota</taxon>
        <taxon>Metazoa</taxon>
        <taxon>Cnidaria</taxon>
        <taxon>Anthozoa</taxon>
        <taxon>Hexacorallia</taxon>
        <taxon>Scleractinia</taxon>
        <taxon>Astrocoeniina</taxon>
        <taxon>Acroporidae</taxon>
        <taxon>Acropora</taxon>
    </lineage>
</organism>
<keyword evidence="2" id="KW-0418">Kinase</keyword>
<dbReference type="Proteomes" id="UP001249851">
    <property type="component" value="Unassembled WGS sequence"/>
</dbReference>
<feature type="region of interest" description="Disordered" evidence="1">
    <location>
        <begin position="178"/>
        <end position="221"/>
    </location>
</feature>
<feature type="compositionally biased region" description="Basic and acidic residues" evidence="1">
    <location>
        <begin position="255"/>
        <end position="276"/>
    </location>
</feature>
<keyword evidence="2" id="KW-0808">Transferase</keyword>
<proteinExistence type="predicted"/>
<feature type="compositionally biased region" description="Acidic residues" evidence="1">
    <location>
        <begin position="789"/>
        <end position="801"/>
    </location>
</feature>
<feature type="region of interest" description="Disordered" evidence="1">
    <location>
        <begin position="682"/>
        <end position="817"/>
    </location>
</feature>
<reference evidence="2" key="1">
    <citation type="journal article" date="2023" name="G3 (Bethesda)">
        <title>Whole genome assembly and annotation of the endangered Caribbean coral Acropora cervicornis.</title>
        <authorList>
            <person name="Selwyn J.D."/>
            <person name="Vollmer S.V."/>
        </authorList>
    </citation>
    <scope>NUCLEOTIDE SEQUENCE</scope>
    <source>
        <strain evidence="2">K2</strain>
    </source>
</reference>
<feature type="region of interest" description="Disordered" evidence="1">
    <location>
        <begin position="426"/>
        <end position="446"/>
    </location>
</feature>
<feature type="compositionally biased region" description="Polar residues" evidence="1">
    <location>
        <begin position="623"/>
        <end position="636"/>
    </location>
</feature>
<feature type="compositionally biased region" description="Basic and acidic residues" evidence="1">
    <location>
        <begin position="763"/>
        <end position="776"/>
    </location>
</feature>
<feature type="compositionally biased region" description="Basic and acidic residues" evidence="1">
    <location>
        <begin position="523"/>
        <end position="537"/>
    </location>
</feature>
<feature type="region of interest" description="Disordered" evidence="1">
    <location>
        <begin position="495"/>
        <end position="638"/>
    </location>
</feature>
<feature type="compositionally biased region" description="Basic and acidic residues" evidence="1">
    <location>
        <begin position="31"/>
        <end position="43"/>
    </location>
</feature>
<feature type="region of interest" description="Disordered" evidence="1">
    <location>
        <begin position="31"/>
        <end position="132"/>
    </location>
</feature>